<dbReference type="GO" id="GO:0000151">
    <property type="term" value="C:ubiquitin ligase complex"/>
    <property type="evidence" value="ECO:0007669"/>
    <property type="project" value="TreeGrafter"/>
</dbReference>
<keyword evidence="1" id="KW-0677">Repeat</keyword>
<dbReference type="Pfam" id="PF13637">
    <property type="entry name" value="Ank_4"/>
    <property type="match status" value="1"/>
</dbReference>
<dbReference type="Pfam" id="PF00651">
    <property type="entry name" value="BTB"/>
    <property type="match status" value="2"/>
</dbReference>
<accession>A0A423VKU5</accession>
<evidence type="ECO:0000313" key="8">
    <source>
        <dbReference type="Proteomes" id="UP000284375"/>
    </source>
</evidence>
<evidence type="ECO:0000256" key="1">
    <source>
        <dbReference type="ARBA" id="ARBA00022737"/>
    </source>
</evidence>
<dbReference type="PROSITE" id="PS50097">
    <property type="entry name" value="BTB"/>
    <property type="match status" value="2"/>
</dbReference>
<dbReference type="PANTHER" id="PTHR46231:SF1">
    <property type="entry name" value="ANKYRIN REPEAT AND BTB_POZ DOMAIN-CONTAINING PROTEIN 1"/>
    <property type="match status" value="1"/>
</dbReference>
<sequence>MSGILKKHELEAKLKDEHQLIEQGILRDENPLDLTTDFSRFLDACRKGDLKTCQELISNGVNINGKDPYDYTPLIIASLCGHFELVQLLLESGALAERNTFQGERAVYNALNDRIRNLLLSYDYSKSTDPLQPWASHITQLLTRQIPKTSDITLTSGSESLHLHKFLLSARTPYFREKLSIAPETTQWRLSSAVPVEAFRVVARYLYLGELPRDLVDPRSSASEEEVFRGIDKVSKQLEVEKLWEAVLSLDDRRLARQRYQDEVQRAQAQVERFFRENVLGHKMVVDTRKAGDIKWKHDNSIFADCLLRADEDEGDDDPEEEDDAQETVIGANGIPIGPASGTPEANGTTTRSRKSAVYPVHKAMLIRSPYFETMFSSEFLEAQDSEYLHMIKVDCTPEVLEVILTFLYTEKADCPLDLAMDLLYTSDMLLMDRLKTKAAQTISTLGSATGNILVDRTHMAAAAAATTGEGQGQEGQPGQVEVEPINVYDVIHAAWQLRVQRLEEFAARYLAYRLEDYIDEPEFAELIQESAARIRRREETDTIELLDDIRYYLSERFRLRFEDAGLEEIMDENGEIDAEAVEGLAAAAATTTTTTGEEHAGTAGGSGADGDGEQVPEVAAVAPADGAGPVAEGGAGVVRTLEGEVVEDEFDLDAMNYQILLGKIDTLLESLKLDA</sequence>
<dbReference type="PROSITE" id="PS50297">
    <property type="entry name" value="ANK_REP_REGION"/>
    <property type="match status" value="1"/>
</dbReference>
<evidence type="ECO:0000256" key="5">
    <source>
        <dbReference type="SAM" id="MobiDB-lite"/>
    </source>
</evidence>
<feature type="domain" description="BTB" evidence="6">
    <location>
        <begin position="346"/>
        <end position="417"/>
    </location>
</feature>
<evidence type="ECO:0000256" key="2">
    <source>
        <dbReference type="ARBA" id="ARBA00023043"/>
    </source>
</evidence>
<feature type="repeat" description="ANK" evidence="3">
    <location>
        <begin position="69"/>
        <end position="94"/>
    </location>
</feature>
<dbReference type="CDD" id="cd18497">
    <property type="entry name" value="BACK_ABTB1_BPOZ"/>
    <property type="match status" value="1"/>
</dbReference>
<evidence type="ECO:0000259" key="6">
    <source>
        <dbReference type="PROSITE" id="PS50097"/>
    </source>
</evidence>
<evidence type="ECO:0000313" key="7">
    <source>
        <dbReference type="EMBL" id="ROV91625.1"/>
    </source>
</evidence>
<comment type="caution">
    <text evidence="7">The sequence shown here is derived from an EMBL/GenBank/DDBJ whole genome shotgun (WGS) entry which is preliminary data.</text>
</comment>
<feature type="region of interest" description="Disordered" evidence="5">
    <location>
        <begin position="590"/>
        <end position="614"/>
    </location>
</feature>
<dbReference type="InterPro" id="IPR002110">
    <property type="entry name" value="Ankyrin_rpt"/>
</dbReference>
<dbReference type="STRING" id="252740.A0A423VKU5"/>
<name>A0A423VKU5_CYTCH</name>
<dbReference type="AlphaFoldDB" id="A0A423VKU5"/>
<dbReference type="EMBL" id="LJZO01000042">
    <property type="protein sequence ID" value="ROV91625.1"/>
    <property type="molecule type" value="Genomic_DNA"/>
</dbReference>
<dbReference type="Gene3D" id="3.30.710.10">
    <property type="entry name" value="Potassium Channel Kv1.1, Chain A"/>
    <property type="match status" value="2"/>
</dbReference>
<dbReference type="CDD" id="cd18186">
    <property type="entry name" value="BTB_POZ_ZBTB_KLHL-like"/>
    <property type="match status" value="1"/>
</dbReference>
<organism evidence="7 8">
    <name type="scientific">Cytospora chrysosperma</name>
    <name type="common">Cytospora canker fungus</name>
    <name type="synonym">Sphaeria chrysosperma</name>
    <dbReference type="NCBI Taxonomy" id="252740"/>
    <lineage>
        <taxon>Eukaryota</taxon>
        <taxon>Fungi</taxon>
        <taxon>Dikarya</taxon>
        <taxon>Ascomycota</taxon>
        <taxon>Pezizomycotina</taxon>
        <taxon>Sordariomycetes</taxon>
        <taxon>Sordariomycetidae</taxon>
        <taxon>Diaporthales</taxon>
        <taxon>Cytosporaceae</taxon>
        <taxon>Cytospora</taxon>
    </lineage>
</organism>
<dbReference type="SMART" id="SM00225">
    <property type="entry name" value="BTB"/>
    <property type="match status" value="2"/>
</dbReference>
<dbReference type="PROSITE" id="PS50088">
    <property type="entry name" value="ANK_REPEAT"/>
    <property type="match status" value="1"/>
</dbReference>
<dbReference type="InterPro" id="IPR011333">
    <property type="entry name" value="SKP1/BTB/POZ_sf"/>
</dbReference>
<feature type="domain" description="BTB" evidence="6">
    <location>
        <begin position="150"/>
        <end position="215"/>
    </location>
</feature>
<feature type="coiled-coil region" evidence="4">
    <location>
        <begin position="250"/>
        <end position="277"/>
    </location>
</feature>
<dbReference type="FunFam" id="1.25.40.20:FF:000248">
    <property type="entry name" value="Ankyrin repeat and BTB/POZ domain protein"/>
    <property type="match status" value="1"/>
</dbReference>
<reference evidence="7 8" key="1">
    <citation type="submission" date="2015-09" db="EMBL/GenBank/DDBJ databases">
        <title>Host preference determinants of Valsa canker pathogens revealed by comparative genomics.</title>
        <authorList>
            <person name="Yin Z."/>
            <person name="Huang L."/>
        </authorList>
    </citation>
    <scope>NUCLEOTIDE SEQUENCE [LARGE SCALE GENOMIC DNA]</scope>
    <source>
        <strain evidence="7 8">YSFL</strain>
    </source>
</reference>
<gene>
    <name evidence="7" type="ORF">VSDG_07923</name>
</gene>
<feature type="region of interest" description="Disordered" evidence="5">
    <location>
        <begin position="330"/>
        <end position="354"/>
    </location>
</feature>
<evidence type="ECO:0000256" key="3">
    <source>
        <dbReference type="PROSITE-ProRule" id="PRU00023"/>
    </source>
</evidence>
<keyword evidence="4" id="KW-0175">Coiled coil</keyword>
<dbReference type="InterPro" id="IPR000210">
    <property type="entry name" value="BTB/POZ_dom"/>
</dbReference>
<dbReference type="SUPFAM" id="SSF48403">
    <property type="entry name" value="Ankyrin repeat"/>
    <property type="match status" value="1"/>
</dbReference>
<dbReference type="InterPro" id="IPR044515">
    <property type="entry name" value="ABTB1"/>
</dbReference>
<dbReference type="InterPro" id="IPR036770">
    <property type="entry name" value="Ankyrin_rpt-contain_sf"/>
</dbReference>
<dbReference type="SUPFAM" id="SSF54695">
    <property type="entry name" value="POZ domain"/>
    <property type="match status" value="2"/>
</dbReference>
<keyword evidence="2 3" id="KW-0040">ANK repeat</keyword>
<proteinExistence type="predicted"/>
<dbReference type="GO" id="GO:0005737">
    <property type="term" value="C:cytoplasm"/>
    <property type="evidence" value="ECO:0007669"/>
    <property type="project" value="TreeGrafter"/>
</dbReference>
<dbReference type="Gene3D" id="1.25.40.20">
    <property type="entry name" value="Ankyrin repeat-containing domain"/>
    <property type="match status" value="1"/>
</dbReference>
<evidence type="ECO:0000256" key="4">
    <source>
        <dbReference type="SAM" id="Coils"/>
    </source>
</evidence>
<keyword evidence="8" id="KW-1185">Reference proteome</keyword>
<dbReference type="SMART" id="SM00248">
    <property type="entry name" value="ANK"/>
    <property type="match status" value="2"/>
</dbReference>
<dbReference type="FunFam" id="3.30.710.10:FF:000183">
    <property type="entry name" value="Ankyrin repeat and BTB/POZ domain protein"/>
    <property type="match status" value="1"/>
</dbReference>
<protein>
    <recommendedName>
        <fullName evidence="6">BTB domain-containing protein</fullName>
    </recommendedName>
</protein>
<dbReference type="Proteomes" id="UP000284375">
    <property type="component" value="Unassembled WGS sequence"/>
</dbReference>
<dbReference type="OrthoDB" id="684045at2759"/>
<dbReference type="PANTHER" id="PTHR46231">
    <property type="entry name" value="ANKYRIN REPEAT AND BTB/POZ DOMAIN-CONTAINING PROTEIN 1"/>
    <property type="match status" value="1"/>
</dbReference>